<comment type="caution">
    <text evidence="9">The sequence shown here is derived from an EMBL/GenBank/DDBJ whole genome shotgun (WGS) entry which is preliminary data.</text>
</comment>
<feature type="transmembrane region" description="Helical" evidence="8">
    <location>
        <begin position="57"/>
        <end position="75"/>
    </location>
</feature>
<dbReference type="NCBIfam" id="TIGR04178">
    <property type="entry name" value="exo_archaeo"/>
    <property type="match status" value="1"/>
</dbReference>
<dbReference type="GO" id="GO:0005886">
    <property type="term" value="C:plasma membrane"/>
    <property type="evidence" value="ECO:0007669"/>
    <property type="project" value="UniProtKB-SubCell"/>
</dbReference>
<keyword evidence="5" id="KW-0378">Hydrolase</keyword>
<dbReference type="GO" id="GO:0006508">
    <property type="term" value="P:proteolysis"/>
    <property type="evidence" value="ECO:0007669"/>
    <property type="project" value="UniProtKB-KW"/>
</dbReference>
<feature type="transmembrane region" description="Helical" evidence="8">
    <location>
        <begin position="96"/>
        <end position="112"/>
    </location>
</feature>
<gene>
    <name evidence="9" type="ORF">NIES30_10380</name>
</gene>
<feature type="transmembrane region" description="Helical" evidence="8">
    <location>
        <begin position="30"/>
        <end position="51"/>
    </location>
</feature>
<feature type="transmembrane region" description="Helical" evidence="8">
    <location>
        <begin position="237"/>
        <end position="266"/>
    </location>
</feature>
<evidence type="ECO:0000256" key="7">
    <source>
        <dbReference type="ARBA" id="ARBA00023136"/>
    </source>
</evidence>
<organism evidence="9 10">
    <name type="scientific">Phormidium tenue NIES-30</name>
    <dbReference type="NCBI Taxonomy" id="549789"/>
    <lineage>
        <taxon>Bacteria</taxon>
        <taxon>Bacillati</taxon>
        <taxon>Cyanobacteriota</taxon>
        <taxon>Cyanophyceae</taxon>
        <taxon>Oscillatoriophycideae</taxon>
        <taxon>Oscillatoriales</taxon>
        <taxon>Oscillatoriaceae</taxon>
        <taxon>Phormidium</taxon>
    </lineage>
</organism>
<proteinExistence type="predicted"/>
<feature type="transmembrane region" description="Helical" evidence="8">
    <location>
        <begin position="206"/>
        <end position="230"/>
    </location>
</feature>
<keyword evidence="4 8" id="KW-0812">Transmembrane</keyword>
<evidence type="ECO:0000256" key="8">
    <source>
        <dbReference type="SAM" id="Phobius"/>
    </source>
</evidence>
<evidence type="ECO:0000256" key="4">
    <source>
        <dbReference type="ARBA" id="ARBA00022692"/>
    </source>
</evidence>
<evidence type="ECO:0000313" key="9">
    <source>
        <dbReference type="EMBL" id="OKH48420.1"/>
    </source>
</evidence>
<reference evidence="9 10" key="1">
    <citation type="submission" date="2016-11" db="EMBL/GenBank/DDBJ databases">
        <title>Draft Genome Sequences of Nine Cyanobacterial Strains from Diverse Habitats.</title>
        <authorList>
            <person name="Zhu T."/>
            <person name="Hou S."/>
            <person name="Lu X."/>
            <person name="Hess W.R."/>
        </authorList>
    </citation>
    <scope>NUCLEOTIDE SEQUENCE [LARGE SCALE GENOMIC DNA]</scope>
    <source>
        <strain evidence="9 10">NIES-30</strain>
    </source>
</reference>
<protein>
    <submittedName>
        <fullName evidence="9">Exosortase/archaeosortase family protein</fullName>
    </submittedName>
</protein>
<dbReference type="STRING" id="549789.NIES30_10380"/>
<feature type="transmembrane region" description="Helical" evidence="8">
    <location>
        <begin position="143"/>
        <end position="162"/>
    </location>
</feature>
<keyword evidence="6 8" id="KW-1133">Transmembrane helix</keyword>
<dbReference type="OrthoDB" id="518196at2"/>
<dbReference type="NCBIfam" id="NF033464">
    <property type="entry name" value="cyanoexo_CrtC"/>
    <property type="match status" value="1"/>
</dbReference>
<dbReference type="Pfam" id="PF09721">
    <property type="entry name" value="Exosortase_EpsH"/>
    <property type="match status" value="1"/>
</dbReference>
<dbReference type="InterPro" id="IPR026392">
    <property type="entry name" value="Exo/Archaeosortase_dom"/>
</dbReference>
<accession>A0A1U7J6D2</accession>
<sequence>MAAPTLNLKPHLQTAWGWIIALAKDFHGRIVLLGLTVGLIYLPVWLGYLVPRALKGKVGWLLVLCMLGLAAAELWNRRSVLKALRASEEDRLLGQLLIVSAAVLFPFCRFAIWPQAFLWLVILAGIACSAWGVSFFSRFMVPVVLIGLTTYPRIGFISRFIWDFFTPYQFLEIKMAEMGSAAMRAIGFPAVQEGVYITFPEGAVEVGWGCNGLDMALSIAATGFFMGILYKQKTRQMVMLIGIAMVISLVFNIPRLMLVTIAHVYWGEWWFNFWHGFWGGQIFVGILLTIYYYVMMALVERSKKCQKNN</sequence>
<dbReference type="AlphaFoldDB" id="A0A1U7J6D2"/>
<keyword evidence="3" id="KW-0645">Protease</keyword>
<dbReference type="EMBL" id="MRCG01000006">
    <property type="protein sequence ID" value="OKH48420.1"/>
    <property type="molecule type" value="Genomic_DNA"/>
</dbReference>
<name>A0A1U7J6D2_9CYAN</name>
<keyword evidence="7 8" id="KW-0472">Membrane</keyword>
<feature type="transmembrane region" description="Helical" evidence="8">
    <location>
        <begin position="278"/>
        <end position="299"/>
    </location>
</feature>
<evidence type="ECO:0000256" key="6">
    <source>
        <dbReference type="ARBA" id="ARBA00022989"/>
    </source>
</evidence>
<dbReference type="RefSeq" id="WP_073608347.1">
    <property type="nucleotide sequence ID" value="NZ_MRCG01000006.1"/>
</dbReference>
<feature type="transmembrane region" description="Helical" evidence="8">
    <location>
        <begin position="118"/>
        <end position="136"/>
    </location>
</feature>
<comment type="subcellular location">
    <subcellularLocation>
        <location evidence="1">Cell membrane</location>
        <topology evidence="1">Multi-pass membrane protein</topology>
    </subcellularLocation>
</comment>
<dbReference type="GO" id="GO:0008233">
    <property type="term" value="F:peptidase activity"/>
    <property type="evidence" value="ECO:0007669"/>
    <property type="project" value="UniProtKB-KW"/>
</dbReference>
<evidence type="ECO:0000256" key="2">
    <source>
        <dbReference type="ARBA" id="ARBA00022475"/>
    </source>
</evidence>
<evidence type="ECO:0000256" key="5">
    <source>
        <dbReference type="ARBA" id="ARBA00022801"/>
    </source>
</evidence>
<dbReference type="Proteomes" id="UP000185557">
    <property type="component" value="Unassembled WGS sequence"/>
</dbReference>
<dbReference type="InterPro" id="IPR019127">
    <property type="entry name" value="Exosortase"/>
</dbReference>
<evidence type="ECO:0000313" key="10">
    <source>
        <dbReference type="Proteomes" id="UP000185557"/>
    </source>
</evidence>
<evidence type="ECO:0000256" key="1">
    <source>
        <dbReference type="ARBA" id="ARBA00004651"/>
    </source>
</evidence>
<keyword evidence="10" id="KW-1185">Reference proteome</keyword>
<keyword evidence="2" id="KW-1003">Cell membrane</keyword>
<evidence type="ECO:0000256" key="3">
    <source>
        <dbReference type="ARBA" id="ARBA00022670"/>
    </source>
</evidence>